<proteinExistence type="predicted"/>
<protein>
    <submittedName>
        <fullName evidence="1">Uncharacterized protein</fullName>
    </submittedName>
</protein>
<evidence type="ECO:0000313" key="2">
    <source>
        <dbReference type="Proteomes" id="UP001159364"/>
    </source>
</evidence>
<name>A0AAV8TX71_9ROSI</name>
<dbReference type="EMBL" id="JAIWQS010000002">
    <property type="protein sequence ID" value="KAJ8771611.1"/>
    <property type="molecule type" value="Genomic_DNA"/>
</dbReference>
<gene>
    <name evidence="1" type="ORF">K2173_026788</name>
</gene>
<organism evidence="1 2">
    <name type="scientific">Erythroxylum novogranatense</name>
    <dbReference type="NCBI Taxonomy" id="1862640"/>
    <lineage>
        <taxon>Eukaryota</taxon>
        <taxon>Viridiplantae</taxon>
        <taxon>Streptophyta</taxon>
        <taxon>Embryophyta</taxon>
        <taxon>Tracheophyta</taxon>
        <taxon>Spermatophyta</taxon>
        <taxon>Magnoliopsida</taxon>
        <taxon>eudicotyledons</taxon>
        <taxon>Gunneridae</taxon>
        <taxon>Pentapetalae</taxon>
        <taxon>rosids</taxon>
        <taxon>fabids</taxon>
        <taxon>Malpighiales</taxon>
        <taxon>Erythroxylaceae</taxon>
        <taxon>Erythroxylum</taxon>
    </lineage>
</organism>
<comment type="caution">
    <text evidence="1">The sequence shown here is derived from an EMBL/GenBank/DDBJ whole genome shotgun (WGS) entry which is preliminary data.</text>
</comment>
<dbReference type="AlphaFoldDB" id="A0AAV8TX71"/>
<dbReference type="Proteomes" id="UP001159364">
    <property type="component" value="Linkage Group LG02"/>
</dbReference>
<evidence type="ECO:0000313" key="1">
    <source>
        <dbReference type="EMBL" id="KAJ8771611.1"/>
    </source>
</evidence>
<reference evidence="1 2" key="1">
    <citation type="submission" date="2021-09" db="EMBL/GenBank/DDBJ databases">
        <title>Genomic insights and catalytic innovation underlie evolution of tropane alkaloids biosynthesis.</title>
        <authorList>
            <person name="Wang Y.-J."/>
            <person name="Tian T."/>
            <person name="Huang J.-P."/>
            <person name="Huang S.-X."/>
        </authorList>
    </citation>
    <scope>NUCLEOTIDE SEQUENCE [LARGE SCALE GENOMIC DNA]</scope>
    <source>
        <strain evidence="1">KIB-2018</strain>
        <tissue evidence="1">Leaf</tissue>
    </source>
</reference>
<sequence length="106" mass="11531">MTRDALTAQLESLLAIANAAHHQQGSSLFINFEGPTRNTAQTIPREREAPTPAMIENGNPNSAAIGRVISSQADNQHRIIPNAMYDSLYEGAGLAVDPHLRMFSFN</sequence>
<accession>A0AAV8TX71</accession>
<keyword evidence="2" id="KW-1185">Reference proteome</keyword>